<dbReference type="GO" id="GO:0009103">
    <property type="term" value="P:lipopolysaccharide biosynthetic process"/>
    <property type="evidence" value="ECO:0007669"/>
    <property type="project" value="TreeGrafter"/>
</dbReference>
<keyword evidence="4" id="KW-0012">Acyltransferase</keyword>
<dbReference type="KEGG" id="maer:DAI18_08305"/>
<gene>
    <name evidence="4" type="ORF">DAI18_08305</name>
</gene>
<keyword evidence="1" id="KW-0472">Membrane</keyword>
<evidence type="ECO:0000256" key="1">
    <source>
        <dbReference type="SAM" id="Phobius"/>
    </source>
</evidence>
<evidence type="ECO:0000259" key="2">
    <source>
        <dbReference type="Pfam" id="PF01757"/>
    </source>
</evidence>
<feature type="domain" description="Acyltransferase 3" evidence="2">
    <location>
        <begin position="12"/>
        <end position="347"/>
    </location>
</feature>
<dbReference type="InterPro" id="IPR050879">
    <property type="entry name" value="Acyltransferase_3"/>
</dbReference>
<dbReference type="Pfam" id="PF01757">
    <property type="entry name" value="Acyl_transf_3"/>
    <property type="match status" value="1"/>
</dbReference>
<dbReference type="GO" id="GO:0016020">
    <property type="term" value="C:membrane"/>
    <property type="evidence" value="ECO:0007669"/>
    <property type="project" value="TreeGrafter"/>
</dbReference>
<keyword evidence="5" id="KW-1185">Reference proteome</keyword>
<dbReference type="EMBL" id="CP028519">
    <property type="protein sequence ID" value="AVY94047.1"/>
    <property type="molecule type" value="Genomic_DNA"/>
</dbReference>
<feature type="transmembrane region" description="Helical" evidence="1">
    <location>
        <begin position="362"/>
        <end position="383"/>
    </location>
</feature>
<dbReference type="AlphaFoldDB" id="A0A2S0P9U5"/>
<protein>
    <submittedName>
        <fullName evidence="4">Acyltransferase</fullName>
    </submittedName>
</protein>
<feature type="transmembrane region" description="Helical" evidence="1">
    <location>
        <begin position="44"/>
        <end position="62"/>
    </location>
</feature>
<feature type="transmembrane region" description="Helical" evidence="1">
    <location>
        <begin position="12"/>
        <end position="32"/>
    </location>
</feature>
<dbReference type="OrthoDB" id="9814807at2"/>
<keyword evidence="1" id="KW-1133">Transmembrane helix</keyword>
<accession>A0A2S0P9U5</accession>
<dbReference type="RefSeq" id="WP_107889127.1">
    <property type="nucleotide sequence ID" value="NZ_CP028519.1"/>
</dbReference>
<dbReference type="PANTHER" id="PTHR23028:SF53">
    <property type="entry name" value="ACYL_TRANSF_3 DOMAIN-CONTAINING PROTEIN"/>
    <property type="match status" value="1"/>
</dbReference>
<evidence type="ECO:0000313" key="4">
    <source>
        <dbReference type="EMBL" id="AVY94047.1"/>
    </source>
</evidence>
<feature type="transmembrane region" description="Helical" evidence="1">
    <location>
        <begin position="301"/>
        <end position="320"/>
    </location>
</feature>
<feature type="transmembrane region" description="Helical" evidence="1">
    <location>
        <begin position="238"/>
        <end position="256"/>
    </location>
</feature>
<keyword evidence="4" id="KW-0808">Transferase</keyword>
<feature type="domain" description="SGNH" evidence="3">
    <location>
        <begin position="447"/>
        <end position="679"/>
    </location>
</feature>
<dbReference type="InterPro" id="IPR002656">
    <property type="entry name" value="Acyl_transf_3_dom"/>
</dbReference>
<evidence type="ECO:0000313" key="5">
    <source>
        <dbReference type="Proteomes" id="UP000244173"/>
    </source>
</evidence>
<keyword evidence="1" id="KW-0812">Transmembrane</keyword>
<reference evidence="4 5" key="1">
    <citation type="submission" date="2018-04" db="EMBL/GenBank/DDBJ databases">
        <title>Denitrifier Microvirgula.</title>
        <authorList>
            <person name="Anderson E."/>
            <person name="Jang J."/>
            <person name="Ishii S."/>
        </authorList>
    </citation>
    <scope>NUCLEOTIDE SEQUENCE [LARGE SCALE GENOMIC DNA]</scope>
    <source>
        <strain evidence="4 5">BE2.4</strain>
    </source>
</reference>
<feature type="transmembrane region" description="Helical" evidence="1">
    <location>
        <begin position="262"/>
        <end position="280"/>
    </location>
</feature>
<feature type="transmembrane region" description="Helical" evidence="1">
    <location>
        <begin position="152"/>
        <end position="167"/>
    </location>
</feature>
<name>A0A2S0P9U5_9NEIS</name>
<dbReference type="PANTHER" id="PTHR23028">
    <property type="entry name" value="ACETYLTRANSFERASE"/>
    <property type="match status" value="1"/>
</dbReference>
<dbReference type="GO" id="GO:0016747">
    <property type="term" value="F:acyltransferase activity, transferring groups other than amino-acyl groups"/>
    <property type="evidence" value="ECO:0007669"/>
    <property type="project" value="InterPro"/>
</dbReference>
<dbReference type="InterPro" id="IPR043968">
    <property type="entry name" value="SGNH"/>
</dbReference>
<feature type="transmembrane region" description="Helical" evidence="1">
    <location>
        <begin position="83"/>
        <end position="104"/>
    </location>
</feature>
<dbReference type="Proteomes" id="UP000244173">
    <property type="component" value="Chromosome"/>
</dbReference>
<feature type="transmembrane region" description="Helical" evidence="1">
    <location>
        <begin position="174"/>
        <end position="193"/>
    </location>
</feature>
<sequence length="690" mass="77416">MQNHTLPSAYYPYIDGLRAIAVLAVIIYHLHASWLPGGFSGVDLFFVISGFVVSLSHARFHWRHFSDFVITFYARRMKRILPALLVCLLLTQLASTLFIPQAWLSDTNEKTGRFALFGLSNFILVDTNNDYFSPRVEFNPYTHTWSLAVEEQFYILFPFLFFAWAAFRKYHPVSLLLFAAGLVASLVHARLLASSNSAMAFYMVSSRFWELAAGVMLYQVMALRAPVFGNALRPPTTASSTGLWLSAGLIATGLITSDPTRFPFPGALLPVLGLLGMLWFGQGRMAVHPVLRLLTCRPMVFVGRISYSLYLWHWPVFVLFRWTCGLGTPLTQTIAVASTFAISTLSWRFVETPVRRTGLFQRLPHVAVVTLGLAAVGAGWLGYQRMTDAQPRLSLSQVSHHAADWYPVGQDTSLNHPGCQVDTRAEDVQGSTLFVYSRSGCGEHHDIRRLFVIGDSHAMAYVPLLKQTVLETGSEVYLYNNGGCPFLSFQPWREDARCLKFSAASLNDVQARIRADDVLFMPSLRLPRLADQFAHFGPEKSWNEMFGKQAVSGRRSAGELAQTTLAPLARQGAWLMFEAPKPVYDIPPFRCADWFNRGNPACDYSDRKDKTWLQQLRQPVLDTQVGLSLGNPRIVIWDPFPLLCPGTSCSPFHGDRSLYFDGDHLSGYGNRLLQPSFRQFLTRLNGPAVQ</sequence>
<dbReference type="Pfam" id="PF19040">
    <property type="entry name" value="SGNH"/>
    <property type="match status" value="1"/>
</dbReference>
<feature type="transmembrane region" description="Helical" evidence="1">
    <location>
        <begin position="332"/>
        <end position="350"/>
    </location>
</feature>
<evidence type="ECO:0000259" key="3">
    <source>
        <dbReference type="Pfam" id="PF19040"/>
    </source>
</evidence>
<proteinExistence type="predicted"/>
<organism evidence="4 5">
    <name type="scientific">Microvirgula aerodenitrificans</name>
    <dbReference type="NCBI Taxonomy" id="57480"/>
    <lineage>
        <taxon>Bacteria</taxon>
        <taxon>Pseudomonadati</taxon>
        <taxon>Pseudomonadota</taxon>
        <taxon>Betaproteobacteria</taxon>
        <taxon>Neisseriales</taxon>
        <taxon>Aquaspirillaceae</taxon>
        <taxon>Microvirgula</taxon>
    </lineage>
</organism>